<proteinExistence type="predicted"/>
<evidence type="ECO:0000313" key="2">
    <source>
        <dbReference type="EMBL" id="NUU26915.1"/>
    </source>
</evidence>
<accession>A0A850DQX8</accession>
<dbReference type="AlphaFoldDB" id="A0A850DQX8"/>
<dbReference type="RefSeq" id="WP_114851511.1">
    <property type="nucleotide sequence ID" value="NZ_BAAAWP010000001.1"/>
</dbReference>
<sequence>MVKEILVSFGVDIDAVAGWLGSYGGADSPSDIQRGIFAGRTGVPRLQKVFDRADIAATWFIPGHSLETFPDECRALFDAGHEIGAHGYSHENPVAMTEAQEDAVMERSVELITRLTGQQPTGYVAPWWELSSYTPTLLKKFGFSYDHSQQHKDFVPYYSIVGDSWTPIDYAQDPATWMTPLVHGSEIDLVEIAANWYVDDLPPMMFIKSSPNSHGFVNPRDVEQMWKDQFDWVYRELDYAVFPITIHPDVSGRPQVLLMIERLIEYLRGHEGVRFVTMNEIADDFRVRFPFAGAERPREY</sequence>
<dbReference type="Gene3D" id="3.20.20.370">
    <property type="entry name" value="Glycoside hydrolase/deacetylase"/>
    <property type="match status" value="1"/>
</dbReference>
<comment type="caution">
    <text evidence="2">The sequence shown here is derived from an EMBL/GenBank/DDBJ whole genome shotgun (WGS) entry which is preliminary data.</text>
</comment>
<dbReference type="CDD" id="cd10938">
    <property type="entry name" value="CE4_HpPgdA_like"/>
    <property type="match status" value="1"/>
</dbReference>
<dbReference type="PANTHER" id="PTHR47561:SF1">
    <property type="entry name" value="POLYSACCHARIDE DEACETYLASE FAMILY PROTEIN (AFU_ORTHOLOGUE AFUA_6G05030)"/>
    <property type="match status" value="1"/>
</dbReference>
<reference evidence="2 3" key="1">
    <citation type="submission" date="2020-05" db="EMBL/GenBank/DDBJ databases">
        <title>Genome Sequencing of Type Strains.</title>
        <authorList>
            <person name="Lemaire J.F."/>
            <person name="Inderbitzin P."/>
            <person name="Gregorio O.A."/>
            <person name="Collins S.B."/>
            <person name="Wespe N."/>
            <person name="Knight-Connoni V."/>
        </authorList>
    </citation>
    <scope>NUCLEOTIDE SEQUENCE [LARGE SCALE GENOMIC DNA]</scope>
    <source>
        <strain evidence="2 3">DSM 20512</strain>
    </source>
</reference>
<name>A0A850DQX8_9MICO</name>
<protein>
    <submittedName>
        <fullName evidence="2">Polysaccharide deacetylase</fullName>
    </submittedName>
</protein>
<dbReference type="EMBL" id="JABMCG010000065">
    <property type="protein sequence ID" value="NUU26915.1"/>
    <property type="molecule type" value="Genomic_DNA"/>
</dbReference>
<dbReference type="GO" id="GO:0016810">
    <property type="term" value="F:hydrolase activity, acting on carbon-nitrogen (but not peptide) bonds"/>
    <property type="evidence" value="ECO:0007669"/>
    <property type="project" value="InterPro"/>
</dbReference>
<dbReference type="InterPro" id="IPR002509">
    <property type="entry name" value="NODB_dom"/>
</dbReference>
<dbReference type="SUPFAM" id="SSF88713">
    <property type="entry name" value="Glycoside hydrolase/deacetylase"/>
    <property type="match status" value="1"/>
</dbReference>
<gene>
    <name evidence="2" type="ORF">HP467_02140</name>
</gene>
<dbReference type="InterPro" id="IPR011330">
    <property type="entry name" value="Glyco_hydro/deAcase_b/a-brl"/>
</dbReference>
<dbReference type="GO" id="GO:0005975">
    <property type="term" value="P:carbohydrate metabolic process"/>
    <property type="evidence" value="ECO:0007669"/>
    <property type="project" value="InterPro"/>
</dbReference>
<organism evidence="2 3">
    <name type="scientific">Curtobacterium citreum</name>
    <dbReference type="NCBI Taxonomy" id="2036"/>
    <lineage>
        <taxon>Bacteria</taxon>
        <taxon>Bacillati</taxon>
        <taxon>Actinomycetota</taxon>
        <taxon>Actinomycetes</taxon>
        <taxon>Micrococcales</taxon>
        <taxon>Microbacteriaceae</taxon>
        <taxon>Curtobacterium</taxon>
    </lineage>
</organism>
<dbReference type="Proteomes" id="UP000539146">
    <property type="component" value="Unassembled WGS sequence"/>
</dbReference>
<evidence type="ECO:0000313" key="3">
    <source>
        <dbReference type="Proteomes" id="UP000539146"/>
    </source>
</evidence>
<dbReference type="PANTHER" id="PTHR47561">
    <property type="entry name" value="POLYSACCHARIDE DEACETYLASE FAMILY PROTEIN (AFU_ORTHOLOGUE AFUA_6G05030)"/>
    <property type="match status" value="1"/>
</dbReference>
<dbReference type="InterPro" id="IPR037950">
    <property type="entry name" value="PgdA-like"/>
</dbReference>
<dbReference type="Pfam" id="PF01522">
    <property type="entry name" value="Polysacc_deac_1"/>
    <property type="match status" value="1"/>
</dbReference>
<evidence type="ECO:0000259" key="1">
    <source>
        <dbReference type="PROSITE" id="PS51677"/>
    </source>
</evidence>
<dbReference type="PROSITE" id="PS51677">
    <property type="entry name" value="NODB"/>
    <property type="match status" value="1"/>
</dbReference>
<feature type="domain" description="NodB homology" evidence="1">
    <location>
        <begin position="29"/>
        <end position="276"/>
    </location>
</feature>